<dbReference type="GO" id="GO:0009103">
    <property type="term" value="P:lipopolysaccharide biosynthetic process"/>
    <property type="evidence" value="ECO:0007669"/>
    <property type="project" value="TreeGrafter"/>
</dbReference>
<protein>
    <submittedName>
        <fullName evidence="4">Glycosyl transferase</fullName>
    </submittedName>
    <submittedName>
        <fullName evidence="5">Putative glycosyltransferase</fullName>
    </submittedName>
</protein>
<dbReference type="PANTHER" id="PTHR46401">
    <property type="entry name" value="GLYCOSYLTRANSFERASE WBBK-RELATED"/>
    <property type="match status" value="1"/>
</dbReference>
<keyword evidence="2" id="KW-0472">Membrane</keyword>
<feature type="domain" description="Glycosyl transferase family 1" evidence="3">
    <location>
        <begin position="168"/>
        <end position="323"/>
    </location>
</feature>
<reference evidence="5" key="1">
    <citation type="journal article" date="2014" name="DNA Res.">
        <title>A complete view of the genetic diversity of the Escherichia coli O-antigen biosynthesis gene cluster.</title>
        <authorList>
            <person name="Iguchi A."/>
            <person name="Iyoda S."/>
            <person name="Kikuchi T."/>
            <person name="Ogura Y."/>
            <person name="Katsura K."/>
            <person name="Ohnishi M."/>
            <person name="Hayashi T."/>
            <person name="Thomson N.R."/>
        </authorList>
    </citation>
    <scope>NUCLEOTIDE SEQUENCE</scope>
    <source>
        <strain evidence="5">E1585-68</strain>
    </source>
</reference>
<keyword evidence="2" id="KW-0812">Transmembrane</keyword>
<evidence type="ECO:0000256" key="1">
    <source>
        <dbReference type="ARBA" id="ARBA00022679"/>
    </source>
</evidence>
<evidence type="ECO:0000256" key="2">
    <source>
        <dbReference type="SAM" id="Phobius"/>
    </source>
</evidence>
<feature type="transmembrane region" description="Helical" evidence="2">
    <location>
        <begin position="78"/>
        <end position="96"/>
    </location>
</feature>
<dbReference type="PANTHER" id="PTHR46401:SF2">
    <property type="entry name" value="GLYCOSYLTRANSFERASE WBBK-RELATED"/>
    <property type="match status" value="1"/>
</dbReference>
<name>A0A0A8J8V7_ECOLX</name>
<accession>A0A0A8J8V7</accession>
<evidence type="ECO:0000313" key="4">
    <source>
        <dbReference type="EMBL" id="AIG62557.1"/>
    </source>
</evidence>
<dbReference type="EMBL" id="KJ755559">
    <property type="protein sequence ID" value="AIG62557.1"/>
    <property type="molecule type" value="Genomic_DNA"/>
</dbReference>
<dbReference type="GO" id="GO:0016757">
    <property type="term" value="F:glycosyltransferase activity"/>
    <property type="evidence" value="ECO:0007669"/>
    <property type="project" value="InterPro"/>
</dbReference>
<proteinExistence type="predicted"/>
<dbReference type="Gene3D" id="3.40.50.2000">
    <property type="entry name" value="Glycogen Phosphorylase B"/>
    <property type="match status" value="2"/>
</dbReference>
<dbReference type="InterPro" id="IPR001296">
    <property type="entry name" value="Glyco_trans_1"/>
</dbReference>
<keyword evidence="1 5" id="KW-0808">Transferase</keyword>
<dbReference type="SUPFAM" id="SSF53756">
    <property type="entry name" value="UDP-Glycosyltransferase/glycogen phosphorylase"/>
    <property type="match status" value="1"/>
</dbReference>
<dbReference type="CDD" id="cd03801">
    <property type="entry name" value="GT4_PimA-like"/>
    <property type="match status" value="1"/>
</dbReference>
<dbReference type="Pfam" id="PF00534">
    <property type="entry name" value="Glycos_transf_1"/>
    <property type="match status" value="1"/>
</dbReference>
<evidence type="ECO:0000313" key="5">
    <source>
        <dbReference type="EMBL" id="BAQ01795.1"/>
    </source>
</evidence>
<dbReference type="AlphaFoldDB" id="A0A0A8J8V7"/>
<feature type="transmembrane region" description="Helical" evidence="2">
    <location>
        <begin position="49"/>
        <end position="66"/>
    </location>
</feature>
<evidence type="ECO:0000259" key="3">
    <source>
        <dbReference type="Pfam" id="PF00534"/>
    </source>
</evidence>
<reference evidence="4" key="2">
    <citation type="journal article" date="2016" name="PLoS ONE">
        <title>Comparison of O-Antigen Gene Clusters of All O-Serogroups of Escherichia coli and Proposal for Adopting a New Nomenclature for O-Typing.</title>
        <authorList>
            <person name="DebRoy C."/>
            <person name="Fratamico P.M."/>
            <person name="Yan X."/>
            <person name="Baranzoni G."/>
            <person name="Liu Y."/>
            <person name="Needleman D.S."/>
            <person name="Tebbs R."/>
            <person name="O'Connell C.D."/>
            <person name="Allred A."/>
            <person name="Swimley M."/>
            <person name="Mwangi M."/>
            <person name="Kapur V."/>
            <person name="Raygoza Garay J.A."/>
            <person name="Roberts E.L."/>
            <person name="Katani R."/>
        </authorList>
    </citation>
    <scope>NUCLEOTIDE SEQUENCE</scope>
    <source>
        <strain evidence="4">E 1585-68</strain>
    </source>
</reference>
<organism evidence="5">
    <name type="scientific">Escherichia coli</name>
    <dbReference type="NCBI Taxonomy" id="562"/>
    <lineage>
        <taxon>Bacteria</taxon>
        <taxon>Pseudomonadati</taxon>
        <taxon>Pseudomonadota</taxon>
        <taxon>Gammaproteobacteria</taxon>
        <taxon>Enterobacterales</taxon>
        <taxon>Enterobacteriaceae</taxon>
        <taxon>Escherichia</taxon>
    </lineage>
</organism>
<dbReference type="EMBL" id="AB812065">
    <property type="protein sequence ID" value="BAQ01795.1"/>
    <property type="molecule type" value="Genomic_DNA"/>
</dbReference>
<sequence>MIAFFIGPSTGKVTGQSIAFNIIYDNYSGKKYLINYPDPDEGFLSLFKGYIQSFFVFIFINLLFFFKKKTVYITSSRTLIGFFRDAIYIIVGKLFFAKVVNHLHGADFKYFRNEQCYIIKKIIDYVYNKIDVSIVLTARMKEQYNIYRKMKIKVIGNCYFGLSYRQEKKIFNNETLKLVFLSNLLYSKGIVHLINVVKRINNEGIKVSLEIAGKILSDEYVDSCKLKEILEAKIENCPYIKYHGPLNSEKKSALLNRSDVFVLPTFYRSEAQPISVLEAMYFGCVIVTTAHNYMPDFVTAKNGIIINPDDEDDLYEALLKINNMKSIFSDVAAYNACYVKKNFSPENYINKITSVIIED</sequence>
<dbReference type="RefSeq" id="WP_032314586.1">
    <property type="nucleotide sequence ID" value="NZ_AP027639.1"/>
</dbReference>
<gene>
    <name evidence="4" type="primary">gtf1</name>
</gene>
<keyword evidence="2" id="KW-1133">Transmembrane helix</keyword>